<organism evidence="2 3">
    <name type="scientific">Paracidovorax valerianellae</name>
    <dbReference type="NCBI Taxonomy" id="187868"/>
    <lineage>
        <taxon>Bacteria</taxon>
        <taxon>Pseudomonadati</taxon>
        <taxon>Pseudomonadota</taxon>
        <taxon>Betaproteobacteria</taxon>
        <taxon>Burkholderiales</taxon>
        <taxon>Comamonadaceae</taxon>
        <taxon>Paracidovorax</taxon>
    </lineage>
</organism>
<evidence type="ECO:0000313" key="3">
    <source>
        <dbReference type="Proteomes" id="UP000198781"/>
    </source>
</evidence>
<evidence type="ECO:0000256" key="1">
    <source>
        <dbReference type="SAM" id="MobiDB-lite"/>
    </source>
</evidence>
<proteinExistence type="predicted"/>
<dbReference type="PROSITE" id="PS51257">
    <property type="entry name" value="PROKAR_LIPOPROTEIN"/>
    <property type="match status" value="1"/>
</dbReference>
<dbReference type="AlphaFoldDB" id="A0A1G6WXQ7"/>
<sequence length="75" mass="8416">MRSKAVSNVKLETKNKKAMINNQQITSMACRKLNDLSGVFLPKNLKSKNNMLNANKGNEINENSVEKPPRLPMAM</sequence>
<dbReference type="Proteomes" id="UP000198781">
    <property type="component" value="Unassembled WGS sequence"/>
</dbReference>
<reference evidence="2 3" key="1">
    <citation type="submission" date="2016-10" db="EMBL/GenBank/DDBJ databases">
        <authorList>
            <person name="de Groot N.N."/>
        </authorList>
    </citation>
    <scope>NUCLEOTIDE SEQUENCE [LARGE SCALE GENOMIC DNA]</scope>
    <source>
        <strain evidence="2 3">DSM 16619</strain>
    </source>
</reference>
<protein>
    <submittedName>
        <fullName evidence="2">Uncharacterized protein</fullName>
    </submittedName>
</protein>
<keyword evidence="3" id="KW-1185">Reference proteome</keyword>
<accession>A0A1G6WXQ7</accession>
<evidence type="ECO:0000313" key="2">
    <source>
        <dbReference type="EMBL" id="SDD69967.1"/>
    </source>
</evidence>
<gene>
    <name evidence="2" type="ORF">SAMN05192589_108116</name>
</gene>
<feature type="region of interest" description="Disordered" evidence="1">
    <location>
        <begin position="50"/>
        <end position="75"/>
    </location>
</feature>
<dbReference type="EMBL" id="FMZC01000008">
    <property type="protein sequence ID" value="SDD69967.1"/>
    <property type="molecule type" value="Genomic_DNA"/>
</dbReference>
<feature type="compositionally biased region" description="Polar residues" evidence="1">
    <location>
        <begin position="50"/>
        <end position="63"/>
    </location>
</feature>
<name>A0A1G6WXQ7_9BURK</name>